<feature type="transmembrane region" description="Helical" evidence="1">
    <location>
        <begin position="39"/>
        <end position="61"/>
    </location>
</feature>
<feature type="transmembrane region" description="Helical" evidence="1">
    <location>
        <begin position="164"/>
        <end position="182"/>
    </location>
</feature>
<gene>
    <name evidence="2" type="ORF">A3A79_01235</name>
</gene>
<dbReference type="STRING" id="1798392.A3A79_01235"/>
<evidence type="ECO:0000313" key="2">
    <source>
        <dbReference type="EMBL" id="OGG23813.1"/>
    </source>
</evidence>
<reference evidence="2 3" key="1">
    <citation type="journal article" date="2016" name="Nat. Commun.">
        <title>Thousands of microbial genomes shed light on interconnected biogeochemical processes in an aquifer system.</title>
        <authorList>
            <person name="Anantharaman K."/>
            <person name="Brown C.T."/>
            <person name="Hug L.A."/>
            <person name="Sharon I."/>
            <person name="Castelle C.J."/>
            <person name="Probst A.J."/>
            <person name="Thomas B.C."/>
            <person name="Singh A."/>
            <person name="Wilkins M.J."/>
            <person name="Karaoz U."/>
            <person name="Brodie E.L."/>
            <person name="Williams K.H."/>
            <person name="Hubbard S.S."/>
            <person name="Banfield J.F."/>
        </authorList>
    </citation>
    <scope>NUCLEOTIDE SEQUENCE [LARGE SCALE GENOMIC DNA]</scope>
</reference>
<protein>
    <recommendedName>
        <fullName evidence="4">Phosphatidic acid phosphatase type 2/haloperoxidase domain-containing protein</fullName>
    </recommendedName>
</protein>
<accession>A0A1F6AHD9</accession>
<keyword evidence="1" id="KW-0812">Transmembrane</keyword>
<sequence>MVFLASFISRLFEPMLVLYALSIIGGFRSNLIASQLSFYILYISIFFGAIFIFKFFIMLRLKTDWDIRERKKRILPLLVLLAVTIGNFFLIRTWNNEILINLFILFFIWFLGFFLITLKYKISGHVGIATLAAGVVTQWFGWWQVFLMIPLIAWARVETKNHTVLQVILGAIYSWMLVMFTSSI</sequence>
<comment type="caution">
    <text evidence="2">The sequence shown here is derived from an EMBL/GenBank/DDBJ whole genome shotgun (WGS) entry which is preliminary data.</text>
</comment>
<feature type="transmembrane region" description="Helical" evidence="1">
    <location>
        <begin position="7"/>
        <end position="27"/>
    </location>
</feature>
<organism evidence="2 3">
    <name type="scientific">Candidatus Gottesmanbacteria bacterium RIFCSPLOWO2_01_FULL_43_11b</name>
    <dbReference type="NCBI Taxonomy" id="1798392"/>
    <lineage>
        <taxon>Bacteria</taxon>
        <taxon>Candidatus Gottesmaniibacteriota</taxon>
    </lineage>
</organism>
<proteinExistence type="predicted"/>
<feature type="transmembrane region" description="Helical" evidence="1">
    <location>
        <begin position="73"/>
        <end position="92"/>
    </location>
</feature>
<feature type="transmembrane region" description="Helical" evidence="1">
    <location>
        <begin position="98"/>
        <end position="116"/>
    </location>
</feature>
<keyword evidence="1" id="KW-1133">Transmembrane helix</keyword>
<name>A0A1F6AHD9_9BACT</name>
<feature type="transmembrane region" description="Helical" evidence="1">
    <location>
        <begin position="128"/>
        <end position="152"/>
    </location>
</feature>
<evidence type="ECO:0000313" key="3">
    <source>
        <dbReference type="Proteomes" id="UP000178759"/>
    </source>
</evidence>
<dbReference type="Proteomes" id="UP000178759">
    <property type="component" value="Unassembled WGS sequence"/>
</dbReference>
<dbReference type="EMBL" id="MFJV01000001">
    <property type="protein sequence ID" value="OGG23813.1"/>
    <property type="molecule type" value="Genomic_DNA"/>
</dbReference>
<dbReference type="AlphaFoldDB" id="A0A1F6AHD9"/>
<evidence type="ECO:0000256" key="1">
    <source>
        <dbReference type="SAM" id="Phobius"/>
    </source>
</evidence>
<keyword evidence="1" id="KW-0472">Membrane</keyword>
<evidence type="ECO:0008006" key="4">
    <source>
        <dbReference type="Google" id="ProtNLM"/>
    </source>
</evidence>